<reference evidence="2" key="2">
    <citation type="submission" date="2021-08" db="EMBL/GenBank/DDBJ databases">
        <authorList>
            <person name="Tani A."/>
            <person name="Ola A."/>
            <person name="Ogura Y."/>
            <person name="Katsura K."/>
            <person name="Hayashi T."/>
        </authorList>
    </citation>
    <scope>NUCLEOTIDE SEQUENCE</scope>
    <source>
        <strain evidence="2">KCTC 52305</strain>
    </source>
</reference>
<dbReference type="Proteomes" id="UP001055167">
    <property type="component" value="Unassembled WGS sequence"/>
</dbReference>
<evidence type="ECO:0000313" key="2">
    <source>
        <dbReference type="EMBL" id="GJD53323.1"/>
    </source>
</evidence>
<reference evidence="2" key="1">
    <citation type="journal article" date="2021" name="Front. Microbiol.">
        <title>Comprehensive Comparative Genomics and Phenotyping of Methylobacterium Species.</title>
        <authorList>
            <person name="Alessa O."/>
            <person name="Ogura Y."/>
            <person name="Fujitani Y."/>
            <person name="Takami H."/>
            <person name="Hayashi T."/>
            <person name="Sahin N."/>
            <person name="Tani A."/>
        </authorList>
    </citation>
    <scope>NUCLEOTIDE SEQUENCE</scope>
    <source>
        <strain evidence="2">KCTC 52305</strain>
    </source>
</reference>
<proteinExistence type="predicted"/>
<feature type="compositionally biased region" description="Low complexity" evidence="1">
    <location>
        <begin position="197"/>
        <end position="239"/>
    </location>
</feature>
<comment type="caution">
    <text evidence="2">The sequence shown here is derived from an EMBL/GenBank/DDBJ whole genome shotgun (WGS) entry which is preliminary data.</text>
</comment>
<gene>
    <name evidence="2" type="ORF">OPKNFCMD_6098</name>
</gene>
<name>A0ABQ4R6M7_9HYPH</name>
<feature type="region of interest" description="Disordered" evidence="1">
    <location>
        <begin position="93"/>
        <end position="257"/>
    </location>
</feature>
<evidence type="ECO:0000256" key="1">
    <source>
        <dbReference type="SAM" id="MobiDB-lite"/>
    </source>
</evidence>
<accession>A0ABQ4R6M7</accession>
<keyword evidence="3" id="KW-1185">Reference proteome</keyword>
<feature type="region of interest" description="Disordered" evidence="1">
    <location>
        <begin position="1"/>
        <end position="20"/>
    </location>
</feature>
<protein>
    <submittedName>
        <fullName evidence="2">Uncharacterized protein</fullName>
    </submittedName>
</protein>
<organism evidence="2 3">
    <name type="scientific">Methylobacterium crusticola</name>
    <dbReference type="NCBI Taxonomy" id="1697972"/>
    <lineage>
        <taxon>Bacteria</taxon>
        <taxon>Pseudomonadati</taxon>
        <taxon>Pseudomonadota</taxon>
        <taxon>Alphaproteobacteria</taxon>
        <taxon>Hyphomicrobiales</taxon>
        <taxon>Methylobacteriaceae</taxon>
        <taxon>Methylobacterium</taxon>
    </lineage>
</organism>
<evidence type="ECO:0000313" key="3">
    <source>
        <dbReference type="Proteomes" id="UP001055167"/>
    </source>
</evidence>
<dbReference type="EMBL" id="BPQH01000028">
    <property type="protein sequence ID" value="GJD53323.1"/>
    <property type="molecule type" value="Genomic_DNA"/>
</dbReference>
<sequence>MVSALARTARRERPPRVAPAGCRGALPRGAAAALRPPARAGDLVVYACISPTLSTAGRWRGPGLSQVHGFVRQAGGQVRTTSAIFLPRSAGTACRPEAAAPPPARWRSWPGTSRRCRGRPWRASDPGCRTPTAGRASRRARAGTGGQPHRHPVPGRGDAGRHGRRAALARSSRLETCGRASGPCSPRAVPARPWTTRASRPTCRSPASPARARSPPTSCGSRWAGADAPGAGRAPAGGARRARAAQGSCSKVPPFQA</sequence>